<dbReference type="EMBL" id="JAWDJR010000019">
    <property type="protein sequence ID" value="KAK9957637.1"/>
    <property type="molecule type" value="Genomic_DNA"/>
</dbReference>
<name>A0AAW1ZC98_CULAL</name>
<evidence type="ECO:0000313" key="2">
    <source>
        <dbReference type="EMBL" id="KAK9957637.1"/>
    </source>
</evidence>
<reference evidence="2 3" key="1">
    <citation type="submission" date="2024-05" db="EMBL/GenBank/DDBJ databases">
        <title>A high-quality chromosomal-level genome assembly of Topmouth culter (Culter alburnus).</title>
        <authorList>
            <person name="Zhao H."/>
        </authorList>
    </citation>
    <scope>NUCLEOTIDE SEQUENCE [LARGE SCALE GENOMIC DNA]</scope>
    <source>
        <strain evidence="2">CATC2023</strain>
        <tissue evidence="2">Muscle</tissue>
    </source>
</reference>
<feature type="region of interest" description="Disordered" evidence="1">
    <location>
        <begin position="606"/>
        <end position="654"/>
    </location>
</feature>
<organism evidence="2 3">
    <name type="scientific">Culter alburnus</name>
    <name type="common">Topmouth culter</name>
    <dbReference type="NCBI Taxonomy" id="194366"/>
    <lineage>
        <taxon>Eukaryota</taxon>
        <taxon>Metazoa</taxon>
        <taxon>Chordata</taxon>
        <taxon>Craniata</taxon>
        <taxon>Vertebrata</taxon>
        <taxon>Euteleostomi</taxon>
        <taxon>Actinopterygii</taxon>
        <taxon>Neopterygii</taxon>
        <taxon>Teleostei</taxon>
        <taxon>Ostariophysi</taxon>
        <taxon>Cypriniformes</taxon>
        <taxon>Xenocyprididae</taxon>
        <taxon>Xenocypridinae</taxon>
        <taxon>Culter</taxon>
    </lineage>
</organism>
<sequence length="841" mass="94690">MLSSSSSAGCHSQLYNSICSYLHNQNRAQPIIGLNSITEVLTYSQPALYFCDVCFLRITKPDIRNHIMGSIHRYNYIKSHHACGWRSYTDLTLLARPLMDIAKMVEKREGTGDVQVLCVDEIIYNKMTSLPVPDAFAQMKKIKNQRNSNVLHSLVHTSPSDVKGHETSFQEQQESGNTDWTAQLPTLRCSHPTPCASATPLRSPNASPPRTEGHLKPLTKCQESSTFRSLVDSPVSSRIPCLKNSPAPAFVQHINQDQPVILDRNQSLQRYVTPSENQCLTETRSITVVRPPRQWSPIRIAFQNDTVHAGEEDGNNVIHSFGVSYESHPLHPAQTTPYEAQLQTPVNHMVPEVTQSLTNRHRFFINESSPDSPEPVRDVEITSVIKLIRTQMLKGALEPAATHDSNQSYDEANSQEPIDTNWEAHVEAQSDNSEENSFLFSQNPIAQSPLTQTQCPSDQVESIEGFLENYKGRKPLIGLQAVIKCQSVDGNPPPCCYLCQLCSMKLKKTKIFSHLTSCDHQRNYLKVLHPQLLPKKRKHCNTNEMLEDIAIKLEKEDGRGQIKVMRLSACLISEALHKDYQWCMKMLNCGDDVGWRSDLLSFKDRTDKTTGSSQTLKRPAESLLPPSEKSPIKAPDGPPTHQMPKKIKKGHPKQVMSINKIKNPVFKVSLSLQEGPVVIERTSLRDTVTVAPEIESQSHASTCTDDDATNTHPEVQACNHGFPPTVHCESTQQYPDGAVLAQIPTLTYTHTEVDSDMDSRMFMNPAQYAYSGQFDQPQVIQRVEPSLRPKDCGSVDEVVTVTYAEWPEQDWSFYNNEWIAMRQNQDGSNYHPECGGYMQYW</sequence>
<feature type="region of interest" description="Disordered" evidence="1">
    <location>
        <begin position="158"/>
        <end position="177"/>
    </location>
</feature>
<dbReference type="Proteomes" id="UP001479290">
    <property type="component" value="Unassembled WGS sequence"/>
</dbReference>
<feature type="region of interest" description="Disordered" evidence="1">
    <location>
        <begin position="193"/>
        <end position="216"/>
    </location>
</feature>
<keyword evidence="3" id="KW-1185">Reference proteome</keyword>
<feature type="compositionally biased region" description="Basic residues" evidence="1">
    <location>
        <begin position="643"/>
        <end position="652"/>
    </location>
</feature>
<protein>
    <submittedName>
        <fullName evidence="2">Uncharacterized protein</fullName>
    </submittedName>
</protein>
<gene>
    <name evidence="2" type="ORF">ABG768_011868</name>
</gene>
<evidence type="ECO:0000313" key="3">
    <source>
        <dbReference type="Proteomes" id="UP001479290"/>
    </source>
</evidence>
<comment type="caution">
    <text evidence="2">The sequence shown here is derived from an EMBL/GenBank/DDBJ whole genome shotgun (WGS) entry which is preliminary data.</text>
</comment>
<dbReference type="AlphaFoldDB" id="A0AAW1ZC98"/>
<evidence type="ECO:0000256" key="1">
    <source>
        <dbReference type="SAM" id="MobiDB-lite"/>
    </source>
</evidence>
<proteinExistence type="predicted"/>
<accession>A0AAW1ZC98</accession>